<proteinExistence type="predicted"/>
<name>A0A851GEN5_9BACT</name>
<sequence>MEELWNDFDRRTCEYGDIQAPLSKEARRLLNWVGSVDYSGRTREKCLRELIENFEPGDENRILLRLSDWVPQLQAIARAWILEHFHEMSMDAVFANQRLILYLSRKQRLMQDPGLRAMIRNLLERCDSMPRSRFFEFEGMFRRLLFLQSIHSNGGLRHWILDDPEPFNRLQLLNWFEVGDLAESEKERLAGDGSIFVRRRYYYTLVRSGTEPERSELLALAVDTNKSLREFGQYYLKKFYQEDAYALYKASEGERFYYIADYARSEDSEYFLDGVKLGAKQIQLNCLRALAFSAEERMIELDLPVLLAQNRKIRAVIIPVLPRIMSADEIVKLREVFDSASEHGIISFLRILEKKSFWAFVDVGLDELLKAPSELLRDFIRQTVRSKVSICESLPPKRRGGIQDKIQTLRRVDAEENAELIRILEFIMG</sequence>
<dbReference type="RefSeq" id="WP_178932604.1">
    <property type="nucleotide sequence ID" value="NZ_JACBAZ010000004.1"/>
</dbReference>
<accession>A0A851GEN5</accession>
<comment type="caution">
    <text evidence="1">The sequence shown here is derived from an EMBL/GenBank/DDBJ whole genome shotgun (WGS) entry which is preliminary data.</text>
</comment>
<evidence type="ECO:0000313" key="2">
    <source>
        <dbReference type="Proteomes" id="UP000557872"/>
    </source>
</evidence>
<organism evidence="1 2">
    <name type="scientific">Oceaniferula marina</name>
    <dbReference type="NCBI Taxonomy" id="2748318"/>
    <lineage>
        <taxon>Bacteria</taxon>
        <taxon>Pseudomonadati</taxon>
        <taxon>Verrucomicrobiota</taxon>
        <taxon>Verrucomicrobiia</taxon>
        <taxon>Verrucomicrobiales</taxon>
        <taxon>Verrucomicrobiaceae</taxon>
        <taxon>Oceaniferula</taxon>
    </lineage>
</organism>
<protein>
    <submittedName>
        <fullName evidence="1">Uncharacterized protein</fullName>
    </submittedName>
</protein>
<gene>
    <name evidence="1" type="ORF">HW115_10290</name>
</gene>
<dbReference type="AlphaFoldDB" id="A0A851GEN5"/>
<keyword evidence="2" id="KW-1185">Reference proteome</keyword>
<reference evidence="1 2" key="1">
    <citation type="submission" date="2020-07" db="EMBL/GenBank/DDBJ databases">
        <title>Roseicoccus Jingziensis gen. nov., sp. nov., isolated from coastal seawater.</title>
        <authorList>
            <person name="Feng X."/>
        </authorList>
    </citation>
    <scope>NUCLEOTIDE SEQUENCE [LARGE SCALE GENOMIC DNA]</scope>
    <source>
        <strain evidence="1 2">N1E253</strain>
    </source>
</reference>
<dbReference type="Proteomes" id="UP000557872">
    <property type="component" value="Unassembled WGS sequence"/>
</dbReference>
<dbReference type="EMBL" id="JACBAZ010000004">
    <property type="protein sequence ID" value="NWK56003.1"/>
    <property type="molecule type" value="Genomic_DNA"/>
</dbReference>
<evidence type="ECO:0000313" key="1">
    <source>
        <dbReference type="EMBL" id="NWK56003.1"/>
    </source>
</evidence>